<dbReference type="Gene3D" id="1.10.287.470">
    <property type="entry name" value="Helix hairpin bin"/>
    <property type="match status" value="1"/>
</dbReference>
<keyword evidence="2 3" id="KW-0175">Coiled coil</keyword>
<dbReference type="PANTHER" id="PTHR32347:SF23">
    <property type="entry name" value="BLL5650 PROTEIN"/>
    <property type="match status" value="1"/>
</dbReference>
<feature type="coiled-coil region" evidence="3">
    <location>
        <begin position="100"/>
        <end position="191"/>
    </location>
</feature>
<name>A0A0W0XMF0_9GAMM</name>
<reference evidence="4 5" key="1">
    <citation type="submission" date="2015-11" db="EMBL/GenBank/DDBJ databases">
        <title>Genomic analysis of 38 Legionella species identifies large and diverse effector repertoires.</title>
        <authorList>
            <person name="Burstein D."/>
            <person name="Amaro F."/>
            <person name="Zusman T."/>
            <person name="Lifshitz Z."/>
            <person name="Cohen O."/>
            <person name="Gilbert J.A."/>
            <person name="Pupko T."/>
            <person name="Shuman H.A."/>
            <person name="Segal G."/>
        </authorList>
    </citation>
    <scope>NUCLEOTIDE SEQUENCE [LARGE SCALE GENOMIC DNA]</scope>
    <source>
        <strain evidence="4 5">WA-270A-C2</strain>
    </source>
</reference>
<dbReference type="PANTHER" id="PTHR32347">
    <property type="entry name" value="EFFLUX SYSTEM COMPONENT YKNX-RELATED"/>
    <property type="match status" value="1"/>
</dbReference>
<sequence length="314" mass="35450">MKIKHYAILVLTLLLLGCGHSGERSYQGYVEGDNIYLASPNSGILKELLVQRGQTVTKGQRLFQLDSEPQAQVIKQYASDLEQAKSLLKDLKNPRRAPEVEAIEAQIEQVNAQIKLTEIRVKRYQSLYQKNAIEKDRLDEILATYDQQKKLRDQYEANLTLAKMGSRSDQIKAQEAQIQAIAAKLNEAKWQLAQKTVYAPAAGVIFDTYYRPGEFVGAQQAVVSLLTPENVHIEFYVPVEELARLSVGKKITFTCSGCQPDNPALISYIAPEAEYAPPLIYSRENYDKLVFRVQARFDNFHAFKPGQPVTVLLQ</sequence>
<evidence type="ECO:0000256" key="3">
    <source>
        <dbReference type="SAM" id="Coils"/>
    </source>
</evidence>
<evidence type="ECO:0000256" key="1">
    <source>
        <dbReference type="ARBA" id="ARBA00004196"/>
    </source>
</evidence>
<dbReference type="AlphaFoldDB" id="A0A0W0XMF0"/>
<dbReference type="PROSITE" id="PS51257">
    <property type="entry name" value="PROKAR_LIPOPROTEIN"/>
    <property type="match status" value="1"/>
</dbReference>
<dbReference type="GO" id="GO:0030313">
    <property type="term" value="C:cell envelope"/>
    <property type="evidence" value="ECO:0007669"/>
    <property type="project" value="UniProtKB-SubCell"/>
</dbReference>
<proteinExistence type="predicted"/>
<dbReference type="Gene3D" id="2.40.50.100">
    <property type="match status" value="1"/>
</dbReference>
<dbReference type="STRING" id="458.Lrub_2384"/>
<dbReference type="InterPro" id="IPR050465">
    <property type="entry name" value="UPF0194_transport"/>
</dbReference>
<dbReference type="RefSeq" id="WP_058532369.1">
    <property type="nucleotide sequence ID" value="NZ_CAAAIN010000002.1"/>
</dbReference>
<dbReference type="SUPFAM" id="SSF111369">
    <property type="entry name" value="HlyD-like secretion proteins"/>
    <property type="match status" value="3"/>
</dbReference>
<evidence type="ECO:0000313" key="4">
    <source>
        <dbReference type="EMBL" id="KTD45587.1"/>
    </source>
</evidence>
<dbReference type="Proteomes" id="UP000054608">
    <property type="component" value="Unassembled WGS sequence"/>
</dbReference>
<keyword evidence="5" id="KW-1185">Reference proteome</keyword>
<dbReference type="Gene3D" id="2.40.30.170">
    <property type="match status" value="1"/>
</dbReference>
<protein>
    <submittedName>
        <fullName evidence="4">Hemolysin D</fullName>
    </submittedName>
</protein>
<comment type="caution">
    <text evidence="4">The sequence shown here is derived from an EMBL/GenBank/DDBJ whole genome shotgun (WGS) entry which is preliminary data.</text>
</comment>
<organism evidence="4 5">
    <name type="scientific">Legionella rubrilucens</name>
    <dbReference type="NCBI Taxonomy" id="458"/>
    <lineage>
        <taxon>Bacteria</taxon>
        <taxon>Pseudomonadati</taxon>
        <taxon>Pseudomonadota</taxon>
        <taxon>Gammaproteobacteria</taxon>
        <taxon>Legionellales</taxon>
        <taxon>Legionellaceae</taxon>
        <taxon>Legionella</taxon>
    </lineage>
</organism>
<accession>A0A0W0XMF0</accession>
<gene>
    <name evidence="4" type="ORF">Lrub_2384</name>
</gene>
<dbReference type="OrthoDB" id="8558741at2"/>
<evidence type="ECO:0000313" key="5">
    <source>
        <dbReference type="Proteomes" id="UP000054608"/>
    </source>
</evidence>
<dbReference type="PATRIC" id="fig|458.5.peg.2487"/>
<evidence type="ECO:0000256" key="2">
    <source>
        <dbReference type="ARBA" id="ARBA00023054"/>
    </source>
</evidence>
<dbReference type="EMBL" id="LNYT01000022">
    <property type="protein sequence ID" value="KTD45587.1"/>
    <property type="molecule type" value="Genomic_DNA"/>
</dbReference>
<comment type="subcellular location">
    <subcellularLocation>
        <location evidence="1">Cell envelope</location>
    </subcellularLocation>
</comment>